<dbReference type="SUPFAM" id="SSF53474">
    <property type="entry name" value="alpha/beta-Hydrolases"/>
    <property type="match status" value="1"/>
</dbReference>
<dbReference type="GO" id="GO:0016787">
    <property type="term" value="F:hydrolase activity"/>
    <property type="evidence" value="ECO:0007669"/>
    <property type="project" value="UniProtKB-KW"/>
</dbReference>
<gene>
    <name evidence="2" type="ORF">ASZ90_014161</name>
</gene>
<reference evidence="2" key="1">
    <citation type="journal article" date="2015" name="Proc. Natl. Acad. Sci. U.S.A.">
        <title>Networks of energetic and metabolic interactions define dynamics in microbial communities.</title>
        <authorList>
            <person name="Embree M."/>
            <person name="Liu J.K."/>
            <person name="Al-Bassam M.M."/>
            <person name="Zengler K."/>
        </authorList>
    </citation>
    <scope>NUCLEOTIDE SEQUENCE</scope>
</reference>
<evidence type="ECO:0000256" key="1">
    <source>
        <dbReference type="ARBA" id="ARBA00022801"/>
    </source>
</evidence>
<organism evidence="2">
    <name type="scientific">hydrocarbon metagenome</name>
    <dbReference type="NCBI Taxonomy" id="938273"/>
    <lineage>
        <taxon>unclassified sequences</taxon>
        <taxon>metagenomes</taxon>
        <taxon>ecological metagenomes</taxon>
    </lineage>
</organism>
<dbReference type="Pfam" id="PF06500">
    <property type="entry name" value="FrsA-like"/>
    <property type="match status" value="1"/>
</dbReference>
<dbReference type="Gene3D" id="3.40.50.1820">
    <property type="entry name" value="alpha/beta hydrolase"/>
    <property type="match status" value="1"/>
</dbReference>
<dbReference type="PANTHER" id="PTHR22946">
    <property type="entry name" value="DIENELACTONE HYDROLASE DOMAIN-CONTAINING PROTEIN-RELATED"/>
    <property type="match status" value="1"/>
</dbReference>
<keyword evidence="1" id="KW-0378">Hydrolase</keyword>
<dbReference type="InterPro" id="IPR010520">
    <property type="entry name" value="FrsA-like"/>
</dbReference>
<sequence>MLNHSLFGFRLCQVVFLSLLIVPLVAAGADEMNSTDISGSVFQNQEFNFQFLRTIGYTASGGADINECLDTAFRIKDGDAESWYGQWNRTAARLERTAEEFLASGHKISAKEAFMRASNYYRNAGFYLDINPDDPRIVSTWEKSHDCFMKAANLSSGLIRPVRIPFQNTTLPGYLCLVDGNGTSRPTLIVHTGFDGTGEELYFGVAKFAIDRGYNVLIFEGPGQGEMIRVQGMPFRPDWEAAVTPVIDFAQNLSEVDPDRIALMGISFGGYLAPRAAAFDHRIAACIANEGVYDFNASVMQKAPPNMEAILSDENASREFDQEMSEYMKQSIETGWAIEHGMIVFGAQTPSEYFRMIAPYTLKDVAPLIKCPTLVVDSDNDTLLAGQARPLYDALTCPKEYLLFTTEEGAGLHCQMGAMTISNERIFNWLDGVLQEG</sequence>
<dbReference type="AlphaFoldDB" id="A0A0W8F5M3"/>
<accession>A0A0W8F5M3</accession>
<dbReference type="InterPro" id="IPR029058">
    <property type="entry name" value="AB_hydrolase_fold"/>
</dbReference>
<dbReference type="PANTHER" id="PTHR22946:SF12">
    <property type="entry name" value="CONIDIAL PIGMENT BIOSYNTHESIS PROTEIN AYG1 (AFU_ORTHOLOGUE AFUA_2G17550)"/>
    <property type="match status" value="1"/>
</dbReference>
<proteinExistence type="predicted"/>
<evidence type="ECO:0000313" key="2">
    <source>
        <dbReference type="EMBL" id="KUG16180.1"/>
    </source>
</evidence>
<dbReference type="EMBL" id="LNQE01001511">
    <property type="protein sequence ID" value="KUG16180.1"/>
    <property type="molecule type" value="Genomic_DNA"/>
</dbReference>
<dbReference type="Gene3D" id="1.20.1440.110">
    <property type="entry name" value="acylaminoacyl peptidase"/>
    <property type="match status" value="1"/>
</dbReference>
<protein>
    <submittedName>
        <fullName evidence="2">Uncharacterized protein</fullName>
    </submittedName>
</protein>
<name>A0A0W8F5M3_9ZZZZ</name>
<dbReference type="InterPro" id="IPR050261">
    <property type="entry name" value="FrsA_esterase"/>
</dbReference>
<comment type="caution">
    <text evidence="2">The sequence shown here is derived from an EMBL/GenBank/DDBJ whole genome shotgun (WGS) entry which is preliminary data.</text>
</comment>